<dbReference type="InterPro" id="IPR007833">
    <property type="entry name" value="Capsule_polysaccharide_synth"/>
</dbReference>
<reference evidence="2 3" key="1">
    <citation type="journal article" date="2016" name="Nat. Commun.">
        <title>Thousands of microbial genomes shed light on interconnected biogeochemical processes in an aquifer system.</title>
        <authorList>
            <person name="Anantharaman K."/>
            <person name="Brown C.T."/>
            <person name="Hug L.A."/>
            <person name="Sharon I."/>
            <person name="Castelle C.J."/>
            <person name="Probst A.J."/>
            <person name="Thomas B.C."/>
            <person name="Singh A."/>
            <person name="Wilkins M.J."/>
            <person name="Karaoz U."/>
            <person name="Brodie E.L."/>
            <person name="Williams K.H."/>
            <person name="Hubbard S.S."/>
            <person name="Banfield J.F."/>
        </authorList>
    </citation>
    <scope>NUCLEOTIDE SEQUENCE [LARGE SCALE GENOMIC DNA]</scope>
</reference>
<dbReference type="AlphaFoldDB" id="A0A1F4UC68"/>
<sequence>MGKATIFRNQKDWIHQIVEFFKNRPERNLIIRAHPDEVWQKAPQKIGNIAKDIAKGTENIYVIEGSAAINTFALMERADVGLAWVSNFGLDMALRGKPVILAAAAQYAYTGLCQTPRTKEEYFEVLVRTADHPPPHDEKAALEGKIYHYIVFKMMSLKSDSENYLAAHYRLLRNGMCPDQDKFYKILAGELSDKGEPLGDGSGKRPPDPFDVYRSVSTL</sequence>
<evidence type="ECO:0008006" key="4">
    <source>
        <dbReference type="Google" id="ProtNLM"/>
    </source>
</evidence>
<feature type="region of interest" description="Disordered" evidence="1">
    <location>
        <begin position="195"/>
        <end position="219"/>
    </location>
</feature>
<dbReference type="Proteomes" id="UP000177025">
    <property type="component" value="Unassembled WGS sequence"/>
</dbReference>
<dbReference type="GO" id="GO:0000271">
    <property type="term" value="P:polysaccharide biosynthetic process"/>
    <property type="evidence" value="ECO:0007669"/>
    <property type="project" value="InterPro"/>
</dbReference>
<evidence type="ECO:0000313" key="3">
    <source>
        <dbReference type="Proteomes" id="UP000177025"/>
    </source>
</evidence>
<dbReference type="EMBL" id="MEUM01000063">
    <property type="protein sequence ID" value="OGC42511.1"/>
    <property type="molecule type" value="Genomic_DNA"/>
</dbReference>
<evidence type="ECO:0000256" key="1">
    <source>
        <dbReference type="SAM" id="MobiDB-lite"/>
    </source>
</evidence>
<dbReference type="GO" id="GO:0015774">
    <property type="term" value="P:polysaccharide transport"/>
    <property type="evidence" value="ECO:0007669"/>
    <property type="project" value="InterPro"/>
</dbReference>
<protein>
    <recommendedName>
        <fullName evidence="4">Capsule polysaccharide biosynthesis protein</fullName>
    </recommendedName>
</protein>
<comment type="caution">
    <text evidence="2">The sequence shown here is derived from an EMBL/GenBank/DDBJ whole genome shotgun (WGS) entry which is preliminary data.</text>
</comment>
<gene>
    <name evidence="2" type="ORF">A2Y85_00660</name>
</gene>
<organism evidence="2 3">
    <name type="scientific">candidate division WOR-3 bacterium RBG_13_43_14</name>
    <dbReference type="NCBI Taxonomy" id="1802590"/>
    <lineage>
        <taxon>Bacteria</taxon>
        <taxon>Bacteria division WOR-3</taxon>
    </lineage>
</organism>
<accession>A0A1F4UC68</accession>
<proteinExistence type="predicted"/>
<name>A0A1F4UC68_UNCW3</name>
<dbReference type="Pfam" id="PF05159">
    <property type="entry name" value="Capsule_synth"/>
    <property type="match status" value="1"/>
</dbReference>
<evidence type="ECO:0000313" key="2">
    <source>
        <dbReference type="EMBL" id="OGC42511.1"/>
    </source>
</evidence>
<feature type="compositionally biased region" description="Basic and acidic residues" evidence="1">
    <location>
        <begin position="195"/>
        <end position="208"/>
    </location>
</feature>